<sequence>MAEKVQQSLVTDLREYVMDSEEYNLLNLGEVELENETLEGAIRDGLHRYNLILPLSSKTIVNVVTSTSADGNGQLWHVVKKAAAIEAVQKMIFRNIRNQADVNDMGFISQENNKAPLWRAMKKDLMDDFESVAKQYKRGLEYAVFTANPVSISMHDDRTLELGTDG</sequence>
<evidence type="ECO:0000313" key="1">
    <source>
        <dbReference type="EMBL" id="KKK74921.1"/>
    </source>
</evidence>
<organism evidence="1">
    <name type="scientific">marine sediment metagenome</name>
    <dbReference type="NCBI Taxonomy" id="412755"/>
    <lineage>
        <taxon>unclassified sequences</taxon>
        <taxon>metagenomes</taxon>
        <taxon>ecological metagenomes</taxon>
    </lineage>
</organism>
<comment type="caution">
    <text evidence="1">The sequence shown here is derived from an EMBL/GenBank/DDBJ whole genome shotgun (WGS) entry which is preliminary data.</text>
</comment>
<proteinExistence type="predicted"/>
<protein>
    <submittedName>
        <fullName evidence="1">Uncharacterized protein</fullName>
    </submittedName>
</protein>
<accession>A0A0F9ARW5</accession>
<gene>
    <name evidence="1" type="ORF">LCGC14_2878920</name>
</gene>
<name>A0A0F9ARW5_9ZZZZ</name>
<dbReference type="EMBL" id="LAZR01056093">
    <property type="protein sequence ID" value="KKK74921.1"/>
    <property type="molecule type" value="Genomic_DNA"/>
</dbReference>
<reference evidence="1" key="1">
    <citation type="journal article" date="2015" name="Nature">
        <title>Complex archaea that bridge the gap between prokaryotes and eukaryotes.</title>
        <authorList>
            <person name="Spang A."/>
            <person name="Saw J.H."/>
            <person name="Jorgensen S.L."/>
            <person name="Zaremba-Niedzwiedzka K."/>
            <person name="Martijn J."/>
            <person name="Lind A.E."/>
            <person name="van Eijk R."/>
            <person name="Schleper C."/>
            <person name="Guy L."/>
            <person name="Ettema T.J."/>
        </authorList>
    </citation>
    <scope>NUCLEOTIDE SEQUENCE</scope>
</reference>
<dbReference type="AlphaFoldDB" id="A0A0F9ARW5"/>